<protein>
    <submittedName>
        <fullName evidence="2">Uncharacterized protein</fullName>
    </submittedName>
</protein>
<name>A0A9P5PIZ7_9AGAR</name>
<sequence>MVTGHITPSNSESRKRLFYRCRPSETSQRSKGESTKMRENRNRHKSRSRSFSCSGYIYTQQVRWGVVIHFGKGKGSSGKLDVPGHSPLDARNT</sequence>
<organism evidence="2 3">
    <name type="scientific">Rhodocollybia butyracea</name>
    <dbReference type="NCBI Taxonomy" id="206335"/>
    <lineage>
        <taxon>Eukaryota</taxon>
        <taxon>Fungi</taxon>
        <taxon>Dikarya</taxon>
        <taxon>Basidiomycota</taxon>
        <taxon>Agaricomycotina</taxon>
        <taxon>Agaricomycetes</taxon>
        <taxon>Agaricomycetidae</taxon>
        <taxon>Agaricales</taxon>
        <taxon>Marasmiineae</taxon>
        <taxon>Omphalotaceae</taxon>
        <taxon>Rhodocollybia</taxon>
    </lineage>
</organism>
<gene>
    <name evidence="2" type="ORF">BDP27DRAFT_172292</name>
</gene>
<feature type="compositionally biased region" description="Basic and acidic residues" evidence="1">
    <location>
        <begin position="28"/>
        <end position="40"/>
    </location>
</feature>
<dbReference type="AlphaFoldDB" id="A0A9P5PIZ7"/>
<accession>A0A9P5PIZ7</accession>
<dbReference type="EMBL" id="JADNRY010000127">
    <property type="protein sequence ID" value="KAF9064258.1"/>
    <property type="molecule type" value="Genomic_DNA"/>
</dbReference>
<proteinExistence type="predicted"/>
<feature type="compositionally biased region" description="Polar residues" evidence="1">
    <location>
        <begin position="1"/>
        <end position="11"/>
    </location>
</feature>
<evidence type="ECO:0000313" key="2">
    <source>
        <dbReference type="EMBL" id="KAF9064258.1"/>
    </source>
</evidence>
<comment type="caution">
    <text evidence="2">The sequence shown here is derived from an EMBL/GenBank/DDBJ whole genome shotgun (WGS) entry which is preliminary data.</text>
</comment>
<keyword evidence="3" id="KW-1185">Reference proteome</keyword>
<evidence type="ECO:0000313" key="3">
    <source>
        <dbReference type="Proteomes" id="UP000772434"/>
    </source>
</evidence>
<feature type="region of interest" description="Disordered" evidence="1">
    <location>
        <begin position="1"/>
        <end position="50"/>
    </location>
</feature>
<feature type="region of interest" description="Disordered" evidence="1">
    <location>
        <begin position="72"/>
        <end position="93"/>
    </location>
</feature>
<evidence type="ECO:0000256" key="1">
    <source>
        <dbReference type="SAM" id="MobiDB-lite"/>
    </source>
</evidence>
<dbReference type="Proteomes" id="UP000772434">
    <property type="component" value="Unassembled WGS sequence"/>
</dbReference>
<reference evidence="2" key="1">
    <citation type="submission" date="2020-11" db="EMBL/GenBank/DDBJ databases">
        <authorList>
            <consortium name="DOE Joint Genome Institute"/>
            <person name="Ahrendt S."/>
            <person name="Riley R."/>
            <person name="Andreopoulos W."/>
            <person name="Labutti K."/>
            <person name="Pangilinan J."/>
            <person name="Ruiz-Duenas F.J."/>
            <person name="Barrasa J.M."/>
            <person name="Sanchez-Garcia M."/>
            <person name="Camarero S."/>
            <person name="Miyauchi S."/>
            <person name="Serrano A."/>
            <person name="Linde D."/>
            <person name="Babiker R."/>
            <person name="Drula E."/>
            <person name="Ayuso-Fernandez I."/>
            <person name="Pacheco R."/>
            <person name="Padilla G."/>
            <person name="Ferreira P."/>
            <person name="Barriuso J."/>
            <person name="Kellner H."/>
            <person name="Castanera R."/>
            <person name="Alfaro M."/>
            <person name="Ramirez L."/>
            <person name="Pisabarro A.G."/>
            <person name="Kuo A."/>
            <person name="Tritt A."/>
            <person name="Lipzen A."/>
            <person name="He G."/>
            <person name="Yan M."/>
            <person name="Ng V."/>
            <person name="Cullen D."/>
            <person name="Martin F."/>
            <person name="Rosso M.-N."/>
            <person name="Henrissat B."/>
            <person name="Hibbett D."/>
            <person name="Martinez A.T."/>
            <person name="Grigoriev I.V."/>
        </authorList>
    </citation>
    <scope>NUCLEOTIDE SEQUENCE</scope>
    <source>
        <strain evidence="2">AH 40177</strain>
    </source>
</reference>